<feature type="region of interest" description="Disordered" evidence="1">
    <location>
        <begin position="64"/>
        <end position="93"/>
    </location>
</feature>
<protein>
    <submittedName>
        <fullName evidence="2">Uncharacterized protein</fullName>
    </submittedName>
</protein>
<evidence type="ECO:0000256" key="1">
    <source>
        <dbReference type="SAM" id="MobiDB-lite"/>
    </source>
</evidence>
<reference evidence="2 3" key="1">
    <citation type="submission" date="2018-09" db="EMBL/GenBank/DDBJ databases">
        <title>Cohnella cavernae sp. nov., isolated from a karst cave.</title>
        <authorList>
            <person name="Zhu H."/>
        </authorList>
    </citation>
    <scope>NUCLEOTIDE SEQUENCE [LARGE SCALE GENOMIC DNA]</scope>
    <source>
        <strain evidence="2 3">K2E09-144</strain>
    </source>
</reference>
<evidence type="ECO:0000313" key="2">
    <source>
        <dbReference type="EMBL" id="RIE04117.1"/>
    </source>
</evidence>
<gene>
    <name evidence="2" type="ORF">D3H35_09250</name>
</gene>
<sequence length="93" mass="10422">MKKLTAGKQQPVFDLPNAVPVELPAPIDASERERKQPNAIVNERTFRMRATMPCRSLRRLPVKARGERLRRLAGGQSLERTQEKGASGENRSA</sequence>
<keyword evidence="3" id="KW-1185">Reference proteome</keyword>
<dbReference type="EMBL" id="QXJM01000029">
    <property type="protein sequence ID" value="RIE04117.1"/>
    <property type="molecule type" value="Genomic_DNA"/>
</dbReference>
<comment type="caution">
    <text evidence="2">The sequence shown here is derived from an EMBL/GenBank/DDBJ whole genome shotgun (WGS) entry which is preliminary data.</text>
</comment>
<dbReference type="Proteomes" id="UP000266340">
    <property type="component" value="Unassembled WGS sequence"/>
</dbReference>
<organism evidence="2 3">
    <name type="scientific">Cohnella faecalis</name>
    <dbReference type="NCBI Taxonomy" id="2315694"/>
    <lineage>
        <taxon>Bacteria</taxon>
        <taxon>Bacillati</taxon>
        <taxon>Bacillota</taxon>
        <taxon>Bacilli</taxon>
        <taxon>Bacillales</taxon>
        <taxon>Paenibacillaceae</taxon>
        <taxon>Cohnella</taxon>
    </lineage>
</organism>
<name>A0A398CWB9_9BACL</name>
<evidence type="ECO:0000313" key="3">
    <source>
        <dbReference type="Proteomes" id="UP000266340"/>
    </source>
</evidence>
<proteinExistence type="predicted"/>
<dbReference type="AlphaFoldDB" id="A0A398CWB9"/>
<accession>A0A398CWB9</accession>